<dbReference type="Proteomes" id="UP001634394">
    <property type="component" value="Unassembled WGS sequence"/>
</dbReference>
<feature type="transmembrane region" description="Helical" evidence="8">
    <location>
        <begin position="7"/>
        <end position="26"/>
    </location>
</feature>
<dbReference type="GO" id="GO:0016020">
    <property type="term" value="C:membrane"/>
    <property type="evidence" value="ECO:0007669"/>
    <property type="project" value="UniProtKB-SubCell"/>
</dbReference>
<evidence type="ECO:0000256" key="1">
    <source>
        <dbReference type="ARBA" id="ARBA00004167"/>
    </source>
</evidence>
<dbReference type="EMBL" id="JBJQND010000012">
    <property type="protein sequence ID" value="KAL3860059.1"/>
    <property type="molecule type" value="Genomic_DNA"/>
</dbReference>
<dbReference type="PANTHER" id="PTHR21461">
    <property type="entry name" value="GLYCOSYLTRANSFERASE FAMILY 92 PROTEIN"/>
    <property type="match status" value="1"/>
</dbReference>
<protein>
    <recommendedName>
        <fullName evidence="8">Glycosyltransferase family 92 protein</fullName>
        <ecNumber evidence="8">2.4.1.-</ecNumber>
    </recommendedName>
</protein>
<keyword evidence="3 8" id="KW-0328">Glycosyltransferase</keyword>
<keyword evidence="11" id="KW-1185">Reference proteome</keyword>
<evidence type="ECO:0000313" key="11">
    <source>
        <dbReference type="Proteomes" id="UP001634394"/>
    </source>
</evidence>
<evidence type="ECO:0000256" key="8">
    <source>
        <dbReference type="RuleBase" id="RU366017"/>
    </source>
</evidence>
<evidence type="ECO:0000256" key="3">
    <source>
        <dbReference type="ARBA" id="ARBA00022676"/>
    </source>
</evidence>
<proteinExistence type="inferred from homology"/>
<evidence type="ECO:0000256" key="4">
    <source>
        <dbReference type="ARBA" id="ARBA00022679"/>
    </source>
</evidence>
<dbReference type="PANTHER" id="PTHR21461:SF69">
    <property type="entry name" value="GLYCOSYLTRANSFERASE FAMILY 92 PROTEIN"/>
    <property type="match status" value="1"/>
</dbReference>
<dbReference type="Pfam" id="PF01697">
    <property type="entry name" value="Glyco_transf_92"/>
    <property type="match status" value="1"/>
</dbReference>
<evidence type="ECO:0000256" key="9">
    <source>
        <dbReference type="SAM" id="MobiDB-lite"/>
    </source>
</evidence>
<evidence type="ECO:0000256" key="6">
    <source>
        <dbReference type="ARBA" id="ARBA00022989"/>
    </source>
</evidence>
<feature type="compositionally biased region" description="Polar residues" evidence="9">
    <location>
        <begin position="61"/>
        <end position="70"/>
    </location>
</feature>
<dbReference type="InterPro" id="IPR008166">
    <property type="entry name" value="Glyco_transf_92"/>
</dbReference>
<evidence type="ECO:0000256" key="2">
    <source>
        <dbReference type="ARBA" id="ARBA00007647"/>
    </source>
</evidence>
<comment type="subcellular location">
    <subcellularLocation>
        <location evidence="1">Membrane</location>
        <topology evidence="1">Single-pass membrane protein</topology>
    </subcellularLocation>
</comment>
<keyword evidence="4 8" id="KW-0808">Transferase</keyword>
<keyword evidence="7 8" id="KW-0472">Membrane</keyword>
<reference evidence="10 11" key="1">
    <citation type="submission" date="2024-11" db="EMBL/GenBank/DDBJ databases">
        <title>Chromosome-level genome assembly of the freshwater bivalve Anodonta woodiana.</title>
        <authorList>
            <person name="Chen X."/>
        </authorList>
    </citation>
    <scope>NUCLEOTIDE SEQUENCE [LARGE SCALE GENOMIC DNA]</scope>
    <source>
        <strain evidence="10">MN2024</strain>
        <tissue evidence="10">Gills</tissue>
    </source>
</reference>
<dbReference type="EC" id="2.4.1.-" evidence="8"/>
<evidence type="ECO:0000313" key="10">
    <source>
        <dbReference type="EMBL" id="KAL3860059.1"/>
    </source>
</evidence>
<sequence length="514" mass="59634">MRIRRKSLPITFFIVIVATISFWMNYSLFVEQKDSPQVHGSISIRAGKAVNETSIMGRQFQSSTGSSELNNIPPPKPDHIGISKLNNTPPPKSDHGRNVSSECPGLMPPLNVIGKQTWFPVDNENRMFVFSAYNDEIDGKPYIRLIGLGEGGLQLIFCHLWFISTYSKHPFLKIIQGKTTLIANGSSKRYQEVYILCPLPRDGVPYAVSIVTTKCQEPLNSLPVKLWTQQVDIKRNFTVCVSPLNMNYSRAYEIVEWLELNIILGADYFLIYNYSSAFNIGKVMKLYSDRGLVEVVQWPLPMHVDTWPPSDKNPEVTYFAQTAALNDCLYRSRPYTKFLINVDVDEFIIPRSNRSYKWMDMLNFLPEASGYIIRHTFFRKDWPDYRRADNKSLVSDSYLNDIDKYGLVTLKKLQRENQIMLEGERSKYIVKPNDVVTVRVHDVWQYRKHHHSHVVDPSVGLLHHYRNWFKPHEGTRVLDTRMLQYQDKLVHQIRSIWSQLENVPLDLLTVDKQL</sequence>
<name>A0ABD3VEN6_SINWO</name>
<organism evidence="10 11">
    <name type="scientific">Sinanodonta woodiana</name>
    <name type="common">Chinese pond mussel</name>
    <name type="synonym">Anodonta woodiana</name>
    <dbReference type="NCBI Taxonomy" id="1069815"/>
    <lineage>
        <taxon>Eukaryota</taxon>
        <taxon>Metazoa</taxon>
        <taxon>Spiralia</taxon>
        <taxon>Lophotrochozoa</taxon>
        <taxon>Mollusca</taxon>
        <taxon>Bivalvia</taxon>
        <taxon>Autobranchia</taxon>
        <taxon>Heteroconchia</taxon>
        <taxon>Palaeoheterodonta</taxon>
        <taxon>Unionida</taxon>
        <taxon>Unionoidea</taxon>
        <taxon>Unionidae</taxon>
        <taxon>Unioninae</taxon>
        <taxon>Sinanodonta</taxon>
    </lineage>
</organism>
<comment type="caution">
    <text evidence="10">The sequence shown here is derived from an EMBL/GenBank/DDBJ whole genome shotgun (WGS) entry which is preliminary data.</text>
</comment>
<evidence type="ECO:0000256" key="5">
    <source>
        <dbReference type="ARBA" id="ARBA00022692"/>
    </source>
</evidence>
<keyword evidence="6 8" id="KW-1133">Transmembrane helix</keyword>
<evidence type="ECO:0000256" key="7">
    <source>
        <dbReference type="ARBA" id="ARBA00023136"/>
    </source>
</evidence>
<gene>
    <name evidence="10" type="ORF">ACJMK2_010228</name>
</gene>
<comment type="similarity">
    <text evidence="2 8">Belongs to the glycosyltransferase 92 family.</text>
</comment>
<feature type="region of interest" description="Disordered" evidence="9">
    <location>
        <begin position="61"/>
        <end position="100"/>
    </location>
</feature>
<keyword evidence="5 8" id="KW-0812">Transmembrane</keyword>
<accession>A0ABD3VEN6</accession>
<dbReference type="GO" id="GO:0016757">
    <property type="term" value="F:glycosyltransferase activity"/>
    <property type="evidence" value="ECO:0007669"/>
    <property type="project" value="UniProtKB-UniRule"/>
</dbReference>
<dbReference type="AlphaFoldDB" id="A0ABD3VEN6"/>